<feature type="non-terminal residue" evidence="1">
    <location>
        <position position="94"/>
    </location>
</feature>
<dbReference type="InParanoid" id="A0A067P052"/>
<gene>
    <name evidence="1" type="ORF">PLEOSDRAFT_1030786</name>
</gene>
<proteinExistence type="predicted"/>
<protein>
    <submittedName>
        <fullName evidence="1">Uncharacterized protein</fullName>
    </submittedName>
</protein>
<dbReference type="HOGENOM" id="CLU_159493_0_0_1"/>
<dbReference type="AlphaFoldDB" id="A0A067P052"/>
<evidence type="ECO:0000313" key="2">
    <source>
        <dbReference type="Proteomes" id="UP000027073"/>
    </source>
</evidence>
<dbReference type="VEuPathDB" id="FungiDB:PLEOSDRAFT_1030786"/>
<feature type="non-terminal residue" evidence="1">
    <location>
        <position position="1"/>
    </location>
</feature>
<accession>A0A067P052</accession>
<evidence type="ECO:0000313" key="1">
    <source>
        <dbReference type="EMBL" id="KDQ29767.1"/>
    </source>
</evidence>
<reference evidence="2" key="1">
    <citation type="journal article" date="2014" name="Proc. Natl. Acad. Sci. U.S.A.">
        <title>Extensive sampling of basidiomycete genomes demonstrates inadequacy of the white-rot/brown-rot paradigm for wood decay fungi.</title>
        <authorList>
            <person name="Riley R."/>
            <person name="Salamov A.A."/>
            <person name="Brown D.W."/>
            <person name="Nagy L.G."/>
            <person name="Floudas D."/>
            <person name="Held B.W."/>
            <person name="Levasseur A."/>
            <person name="Lombard V."/>
            <person name="Morin E."/>
            <person name="Otillar R."/>
            <person name="Lindquist E.A."/>
            <person name="Sun H."/>
            <person name="LaButti K.M."/>
            <person name="Schmutz J."/>
            <person name="Jabbour D."/>
            <person name="Luo H."/>
            <person name="Baker S.E."/>
            <person name="Pisabarro A.G."/>
            <person name="Walton J.D."/>
            <person name="Blanchette R.A."/>
            <person name="Henrissat B."/>
            <person name="Martin F."/>
            <person name="Cullen D."/>
            <person name="Hibbett D.S."/>
            <person name="Grigoriev I.V."/>
        </authorList>
    </citation>
    <scope>NUCLEOTIDE SEQUENCE [LARGE SCALE GENOMIC DNA]</scope>
    <source>
        <strain evidence="2">PC15</strain>
    </source>
</reference>
<name>A0A067P052_PLEO1</name>
<dbReference type="EMBL" id="KL198007">
    <property type="protein sequence ID" value="KDQ29767.1"/>
    <property type="molecule type" value="Genomic_DNA"/>
</dbReference>
<dbReference type="Proteomes" id="UP000027073">
    <property type="component" value="Unassembled WGS sequence"/>
</dbReference>
<dbReference type="OrthoDB" id="5348716at2759"/>
<organism evidence="1 2">
    <name type="scientific">Pleurotus ostreatus (strain PC15)</name>
    <name type="common">Oyster mushroom</name>
    <dbReference type="NCBI Taxonomy" id="1137138"/>
    <lineage>
        <taxon>Eukaryota</taxon>
        <taxon>Fungi</taxon>
        <taxon>Dikarya</taxon>
        <taxon>Basidiomycota</taxon>
        <taxon>Agaricomycotina</taxon>
        <taxon>Agaricomycetes</taxon>
        <taxon>Agaricomycetidae</taxon>
        <taxon>Agaricales</taxon>
        <taxon>Pleurotineae</taxon>
        <taxon>Pleurotaceae</taxon>
        <taxon>Pleurotus</taxon>
    </lineage>
</organism>
<sequence length="94" mass="9772">FVGTTVAICPGFNFGIGNIRALGGGVNRWDVFNNTCNVVDGLTTNINPCTQGIFACSPPPMIFNGYTNTLTGLRYACRTDANSGTCGGTIVSVC</sequence>